<organism evidence="1 2">
    <name type="scientific">Halomicronema hongdechloris C2206</name>
    <dbReference type="NCBI Taxonomy" id="1641165"/>
    <lineage>
        <taxon>Bacteria</taxon>
        <taxon>Bacillati</taxon>
        <taxon>Cyanobacteriota</taxon>
        <taxon>Cyanophyceae</taxon>
        <taxon>Nodosilineales</taxon>
        <taxon>Nodosilineaceae</taxon>
        <taxon>Halomicronema</taxon>
    </lineage>
</organism>
<evidence type="ECO:0008006" key="3">
    <source>
        <dbReference type="Google" id="ProtNLM"/>
    </source>
</evidence>
<dbReference type="Pfam" id="PF08819">
    <property type="entry name" value="DUF1802"/>
    <property type="match status" value="1"/>
</dbReference>
<name>A0A1Z3HKS3_9CYAN</name>
<accession>A0A1Z3HKS3</accession>
<dbReference type="InterPro" id="IPR014923">
    <property type="entry name" value="DUF1802"/>
</dbReference>
<dbReference type="RefSeq" id="WP_080811961.1">
    <property type="nucleotide sequence ID" value="NZ_CP021983.2"/>
</dbReference>
<sequence>MSDTFLVSTALCVPVLDLEALMQGRTVVAMSKAFRCAPYFLLCPVELPELNSHAKQLYRSGFLSSVPLQQPVIGGQTPPITAWAKFEDCKIYSEVEELRALSRLTVWTTEGLQAIITERNRIFLASLRVFQLHQPIETREAWVSPDKAGRFIQLPNHFPVDDTLPVLSDQKFARQHQRLEQFAPPPHPELEKLEAAFAFRSQSSLTDEVLRYETRNLLGWHSHRPATPIDPNLDWIHKVAALGNRSMEEDEGKSNYQAGADFEIAVRDSLQYLGFKIELSHRGGAGGLDLACSEPYALIGECKSGKRIPNDTAVQLLNLGTLRLTDKETYRTAAKLIIGPGEPTSQLEKAAKVHGMAIINPTTLENLVQLHHQHPGSIDLLQLKEYLADGRADDEVDKYIQKVKAQLALRAYIVDQIRHYLEDAKADDANVDSLHAVYVVSKRAPSLSREEFHEILIELSSPLAGYLGRRKDSDGKDHFYFLRELHV</sequence>
<dbReference type="KEGG" id="hhg:XM38_018480"/>
<dbReference type="Proteomes" id="UP000191901">
    <property type="component" value="Chromosome"/>
</dbReference>
<protein>
    <recommendedName>
        <fullName evidence="3">Restriction endonuclease type IV Mrr domain-containing protein</fullName>
    </recommendedName>
</protein>
<dbReference type="OrthoDB" id="569417at2"/>
<dbReference type="EMBL" id="CP021983">
    <property type="protein sequence ID" value="ASC70900.1"/>
    <property type="molecule type" value="Genomic_DNA"/>
</dbReference>
<keyword evidence="2" id="KW-1185">Reference proteome</keyword>
<gene>
    <name evidence="1" type="ORF">XM38_018480</name>
</gene>
<dbReference type="STRING" id="1641165.XM38_19620"/>
<dbReference type="AlphaFoldDB" id="A0A1Z3HKS3"/>
<proteinExistence type="predicted"/>
<evidence type="ECO:0000313" key="2">
    <source>
        <dbReference type="Proteomes" id="UP000191901"/>
    </source>
</evidence>
<evidence type="ECO:0000313" key="1">
    <source>
        <dbReference type="EMBL" id="ASC70900.1"/>
    </source>
</evidence>
<reference evidence="1 2" key="1">
    <citation type="journal article" date="2016" name="Biochim. Biophys. Acta">
        <title>Characterization of red-shifted phycobilisomes isolated from the chlorophyll f-containing cyanobacterium Halomicronema hongdechloris.</title>
        <authorList>
            <person name="Li Y."/>
            <person name="Lin Y."/>
            <person name="Garvey C.J."/>
            <person name="Birch D."/>
            <person name="Corkery R.W."/>
            <person name="Loughlin P.C."/>
            <person name="Scheer H."/>
            <person name="Willows R.D."/>
            <person name="Chen M."/>
        </authorList>
    </citation>
    <scope>NUCLEOTIDE SEQUENCE [LARGE SCALE GENOMIC DNA]</scope>
    <source>
        <strain evidence="1 2">C2206</strain>
    </source>
</reference>